<keyword evidence="9 14" id="KW-0472">Membrane</keyword>
<dbReference type="GO" id="GO:0016020">
    <property type="term" value="C:membrane"/>
    <property type="evidence" value="ECO:0007669"/>
    <property type="project" value="UniProtKB-SubCell"/>
</dbReference>
<evidence type="ECO:0000256" key="13">
    <source>
        <dbReference type="RuleBase" id="RU000679"/>
    </source>
</evidence>
<comment type="subcellular location">
    <subcellularLocation>
        <location evidence="1">Membrane</location>
        <topology evidence="1">Multi-pass membrane protein</topology>
    </subcellularLocation>
</comment>
<dbReference type="Pfam" id="PF00858">
    <property type="entry name" value="ASC"/>
    <property type="match status" value="1"/>
</dbReference>
<proteinExistence type="inferred from homology"/>
<evidence type="ECO:0000256" key="12">
    <source>
        <dbReference type="ARBA" id="ARBA00023303"/>
    </source>
</evidence>
<keyword evidence="15" id="KW-1185">Reference proteome</keyword>
<evidence type="ECO:0000256" key="11">
    <source>
        <dbReference type="ARBA" id="ARBA00023201"/>
    </source>
</evidence>
<evidence type="ECO:0000256" key="6">
    <source>
        <dbReference type="ARBA" id="ARBA00022989"/>
    </source>
</evidence>
<accession>A0A915EQV5</accession>
<keyword evidence="7" id="KW-0915">Sodium</keyword>
<feature type="transmembrane region" description="Helical" evidence="14">
    <location>
        <begin position="65"/>
        <end position="88"/>
    </location>
</feature>
<evidence type="ECO:0000256" key="8">
    <source>
        <dbReference type="ARBA" id="ARBA00023065"/>
    </source>
</evidence>
<reference evidence="16" key="1">
    <citation type="submission" date="2022-11" db="UniProtKB">
        <authorList>
            <consortium name="WormBaseParasite"/>
        </authorList>
    </citation>
    <scope>IDENTIFICATION</scope>
</reference>
<evidence type="ECO:0000256" key="10">
    <source>
        <dbReference type="ARBA" id="ARBA00023180"/>
    </source>
</evidence>
<dbReference type="AlphaFoldDB" id="A0A915EQV5"/>
<keyword evidence="3 13" id="KW-0813">Transport</keyword>
<evidence type="ECO:0000256" key="14">
    <source>
        <dbReference type="SAM" id="Phobius"/>
    </source>
</evidence>
<evidence type="ECO:0000256" key="3">
    <source>
        <dbReference type="ARBA" id="ARBA00022448"/>
    </source>
</evidence>
<evidence type="ECO:0000313" key="15">
    <source>
        <dbReference type="Proteomes" id="UP000887574"/>
    </source>
</evidence>
<comment type="similarity">
    <text evidence="2 13">Belongs to the amiloride-sensitive sodium channel (TC 1.A.6) family.</text>
</comment>
<dbReference type="GO" id="GO:0005272">
    <property type="term" value="F:sodium channel activity"/>
    <property type="evidence" value="ECO:0007669"/>
    <property type="project" value="UniProtKB-KW"/>
</dbReference>
<dbReference type="WBParaSite" id="jg9460">
    <property type="protein sequence ID" value="jg9460"/>
    <property type="gene ID" value="jg9460"/>
</dbReference>
<protein>
    <submittedName>
        <fullName evidence="16">Uncharacterized protein</fullName>
    </submittedName>
</protein>
<keyword evidence="11 13" id="KW-0739">Sodium transport</keyword>
<organism evidence="15 16">
    <name type="scientific">Ditylenchus dipsaci</name>
    <dbReference type="NCBI Taxonomy" id="166011"/>
    <lineage>
        <taxon>Eukaryota</taxon>
        <taxon>Metazoa</taxon>
        <taxon>Ecdysozoa</taxon>
        <taxon>Nematoda</taxon>
        <taxon>Chromadorea</taxon>
        <taxon>Rhabditida</taxon>
        <taxon>Tylenchina</taxon>
        <taxon>Tylenchomorpha</taxon>
        <taxon>Sphaerularioidea</taxon>
        <taxon>Anguinidae</taxon>
        <taxon>Anguininae</taxon>
        <taxon>Ditylenchus</taxon>
    </lineage>
</organism>
<keyword evidence="8 13" id="KW-0406">Ion transport</keyword>
<evidence type="ECO:0000256" key="7">
    <source>
        <dbReference type="ARBA" id="ARBA00023053"/>
    </source>
</evidence>
<dbReference type="InterPro" id="IPR001873">
    <property type="entry name" value="ENaC"/>
</dbReference>
<sequence length="140" mass="15852">MPDPLRELEEDHDVRAAIADVEAVKKREAELRNKTRFRRLKDTFIEWGRFSSYDGFHAMALADSMAVTVNILGIIIVISLILFVYLLVTTLATFLQYDTDVGLNLRYGQSDFPAITICNANPYKASAFKQNPQLQALVNI</sequence>
<evidence type="ECO:0000313" key="16">
    <source>
        <dbReference type="WBParaSite" id="jg9460"/>
    </source>
</evidence>
<evidence type="ECO:0000256" key="2">
    <source>
        <dbReference type="ARBA" id="ARBA00007193"/>
    </source>
</evidence>
<keyword evidence="12 13" id="KW-0407">Ion channel</keyword>
<evidence type="ECO:0000256" key="4">
    <source>
        <dbReference type="ARBA" id="ARBA00022461"/>
    </source>
</evidence>
<evidence type="ECO:0000256" key="5">
    <source>
        <dbReference type="ARBA" id="ARBA00022692"/>
    </source>
</evidence>
<dbReference type="Proteomes" id="UP000887574">
    <property type="component" value="Unplaced"/>
</dbReference>
<evidence type="ECO:0000256" key="9">
    <source>
        <dbReference type="ARBA" id="ARBA00023136"/>
    </source>
</evidence>
<keyword evidence="5 13" id="KW-0812">Transmembrane</keyword>
<keyword evidence="6 14" id="KW-1133">Transmembrane helix</keyword>
<keyword evidence="4 13" id="KW-0894">Sodium channel</keyword>
<keyword evidence="10" id="KW-0325">Glycoprotein</keyword>
<evidence type="ECO:0000256" key="1">
    <source>
        <dbReference type="ARBA" id="ARBA00004141"/>
    </source>
</evidence>
<name>A0A915EQV5_9BILA</name>